<evidence type="ECO:0000256" key="1">
    <source>
        <dbReference type="ARBA" id="ARBA00004496"/>
    </source>
</evidence>
<proteinExistence type="inferred from homology"/>
<keyword evidence="10" id="KW-0464">Manganese</keyword>
<dbReference type="SMART" id="SM00899">
    <property type="entry name" value="FeoA"/>
    <property type="match status" value="1"/>
</dbReference>
<evidence type="ECO:0000256" key="8">
    <source>
        <dbReference type="ARBA" id="ARBA00023159"/>
    </source>
</evidence>
<dbReference type="RefSeq" id="WP_218595110.1">
    <property type="nucleotide sequence ID" value="NZ_JADQDE010000022.1"/>
</dbReference>
<reference evidence="14 15" key="1">
    <citation type="submission" date="2020-11" db="EMBL/GenBank/DDBJ databases">
        <title>Pseudonocardia abyssalis sp. nov. and Pseudonocardia oceani sp. nov., description and phylogenomic analysis of two novel actinomycetes isolated from the deep Southern Ocean.</title>
        <authorList>
            <person name="Parra J."/>
        </authorList>
    </citation>
    <scope>NUCLEOTIDE SEQUENCE [LARGE SCALE GENOMIC DNA]</scope>
    <source>
        <strain evidence="15">KRD185</strain>
    </source>
</reference>
<feature type="domain" description="HTH dtxR-type" evidence="13">
    <location>
        <begin position="1"/>
        <end position="79"/>
    </location>
</feature>
<keyword evidence="8" id="KW-0010">Activator</keyword>
<comment type="subunit">
    <text evidence="3">Homodimer.</text>
</comment>
<dbReference type="InterPro" id="IPR001367">
    <property type="entry name" value="Fe_dep_repressor"/>
</dbReference>
<keyword evidence="4" id="KW-0963">Cytoplasm</keyword>
<evidence type="ECO:0000256" key="4">
    <source>
        <dbReference type="ARBA" id="ARBA00022490"/>
    </source>
</evidence>
<dbReference type="InterPro" id="IPR007167">
    <property type="entry name" value="Fe-transptr_FeoA-like"/>
</dbReference>
<dbReference type="EMBL" id="JADQDF010000001">
    <property type="protein sequence ID" value="MBW0126582.1"/>
    <property type="molecule type" value="Genomic_DNA"/>
</dbReference>
<organism evidence="14 15">
    <name type="scientific">Pseudonocardia oceani</name>
    <dbReference type="NCBI Taxonomy" id="2792013"/>
    <lineage>
        <taxon>Bacteria</taxon>
        <taxon>Bacillati</taxon>
        <taxon>Actinomycetota</taxon>
        <taxon>Actinomycetes</taxon>
        <taxon>Pseudonocardiales</taxon>
        <taxon>Pseudonocardiaceae</taxon>
        <taxon>Pseudonocardia</taxon>
    </lineage>
</organism>
<dbReference type="PANTHER" id="PTHR33238">
    <property type="entry name" value="IRON (METAL) DEPENDENT REPRESSOR, DTXR FAMILY"/>
    <property type="match status" value="1"/>
</dbReference>
<dbReference type="InterPro" id="IPR022689">
    <property type="entry name" value="Iron_dep_repressor"/>
</dbReference>
<accession>A0ABS6U2W9</accession>
<protein>
    <recommendedName>
        <fullName evidence="11">Manganese transport regulator</fullName>
    </recommendedName>
</protein>
<evidence type="ECO:0000313" key="14">
    <source>
        <dbReference type="EMBL" id="MBW0126582.1"/>
    </source>
</evidence>
<dbReference type="InterPro" id="IPR050536">
    <property type="entry name" value="DtxR_MntR_Metal-Reg"/>
</dbReference>
<dbReference type="PROSITE" id="PS50944">
    <property type="entry name" value="HTH_DTXR"/>
    <property type="match status" value="1"/>
</dbReference>
<evidence type="ECO:0000256" key="2">
    <source>
        <dbReference type="ARBA" id="ARBA00007871"/>
    </source>
</evidence>
<dbReference type="Proteomes" id="UP000694300">
    <property type="component" value="Unassembled WGS sequence"/>
</dbReference>
<dbReference type="Pfam" id="PF02742">
    <property type="entry name" value="Fe_dep_repr_C"/>
    <property type="match status" value="1"/>
</dbReference>
<evidence type="ECO:0000256" key="3">
    <source>
        <dbReference type="ARBA" id="ARBA00011738"/>
    </source>
</evidence>
<feature type="compositionally biased region" description="Basic and acidic residues" evidence="12">
    <location>
        <begin position="134"/>
        <end position="143"/>
    </location>
</feature>
<gene>
    <name evidence="14" type="ORF">I4I82_02605</name>
</gene>
<keyword evidence="5" id="KW-0678">Repressor</keyword>
<evidence type="ECO:0000256" key="9">
    <source>
        <dbReference type="ARBA" id="ARBA00023163"/>
    </source>
</evidence>
<keyword evidence="9" id="KW-0804">Transcription</keyword>
<dbReference type="Pfam" id="PF01325">
    <property type="entry name" value="Fe_dep_repress"/>
    <property type="match status" value="1"/>
</dbReference>
<dbReference type="InterPro" id="IPR022687">
    <property type="entry name" value="HTH_DTXR"/>
</dbReference>
<feature type="region of interest" description="Disordered" evidence="12">
    <location>
        <begin position="134"/>
        <end position="164"/>
    </location>
</feature>
<evidence type="ECO:0000256" key="10">
    <source>
        <dbReference type="ARBA" id="ARBA00023211"/>
    </source>
</evidence>
<evidence type="ECO:0000256" key="7">
    <source>
        <dbReference type="ARBA" id="ARBA00023125"/>
    </source>
</evidence>
<sequence>MKPSGRAPQHHPCCSRPHTAAVDDYLKAIFDLCAGGGSATTTSIAALVGVAAPSVSAMLARLADDDLITRPGPHRVELTDHGRRHALAVVRRLRIVEEFLVRALDVPWHEVRPEAEQLSRAVSERLLERIDAHLGHPTHDPHGDPIPPAHGEHDEARPQALSRARPGTHVIVSRVSDRDCELLLYLGQLGIRPGVVLDVLEQAPFGGPLWVAIDGRRVPLGPQLTDHVFGGTT</sequence>
<evidence type="ECO:0000259" key="13">
    <source>
        <dbReference type="PROSITE" id="PS50944"/>
    </source>
</evidence>
<evidence type="ECO:0000256" key="5">
    <source>
        <dbReference type="ARBA" id="ARBA00022491"/>
    </source>
</evidence>
<keyword evidence="15" id="KW-1185">Reference proteome</keyword>
<comment type="subcellular location">
    <subcellularLocation>
        <location evidence="1">Cytoplasm</location>
    </subcellularLocation>
</comment>
<evidence type="ECO:0000256" key="6">
    <source>
        <dbReference type="ARBA" id="ARBA00023015"/>
    </source>
</evidence>
<keyword evidence="7" id="KW-0238">DNA-binding</keyword>
<evidence type="ECO:0000256" key="11">
    <source>
        <dbReference type="ARBA" id="ARBA00032593"/>
    </source>
</evidence>
<name>A0ABS6U2W9_9PSEU</name>
<evidence type="ECO:0000256" key="12">
    <source>
        <dbReference type="SAM" id="MobiDB-lite"/>
    </source>
</evidence>
<dbReference type="SMART" id="SM00529">
    <property type="entry name" value="HTH_DTXR"/>
    <property type="match status" value="1"/>
</dbReference>
<dbReference type="Pfam" id="PF04023">
    <property type="entry name" value="FeoA"/>
    <property type="match status" value="1"/>
</dbReference>
<keyword evidence="6" id="KW-0805">Transcription regulation</keyword>
<comment type="caution">
    <text evidence="14">The sequence shown here is derived from an EMBL/GenBank/DDBJ whole genome shotgun (WGS) entry which is preliminary data.</text>
</comment>
<dbReference type="PANTHER" id="PTHR33238:SF11">
    <property type="entry name" value="TRANSCRIPTIONAL REGULATOR MNTR"/>
    <property type="match status" value="1"/>
</dbReference>
<comment type="similarity">
    <text evidence="2">Belongs to the DtxR/MntR family.</text>
</comment>
<evidence type="ECO:0000313" key="15">
    <source>
        <dbReference type="Proteomes" id="UP000694300"/>
    </source>
</evidence>